<dbReference type="GO" id="GO:0000287">
    <property type="term" value="F:magnesium ion binding"/>
    <property type="evidence" value="ECO:0007669"/>
    <property type="project" value="InterPro"/>
</dbReference>
<evidence type="ECO:0000256" key="1">
    <source>
        <dbReference type="ARBA" id="ARBA00010990"/>
    </source>
</evidence>
<evidence type="ECO:0000313" key="4">
    <source>
        <dbReference type="EMBL" id="MCC2164555.1"/>
    </source>
</evidence>
<evidence type="ECO:0000259" key="3">
    <source>
        <dbReference type="Pfam" id="PF01648"/>
    </source>
</evidence>
<dbReference type="InterPro" id="IPR008278">
    <property type="entry name" value="4-PPantetheinyl_Trfase_dom"/>
</dbReference>
<dbReference type="Pfam" id="PF01648">
    <property type="entry name" value="ACPS"/>
    <property type="match status" value="1"/>
</dbReference>
<evidence type="ECO:0000313" key="5">
    <source>
        <dbReference type="Proteomes" id="UP001198962"/>
    </source>
</evidence>
<organism evidence="4 5">
    <name type="scientific">Brotaphodocola catenula</name>
    <dbReference type="NCBI Taxonomy" id="2885361"/>
    <lineage>
        <taxon>Bacteria</taxon>
        <taxon>Bacillati</taxon>
        <taxon>Bacillota</taxon>
        <taxon>Clostridia</taxon>
        <taxon>Lachnospirales</taxon>
        <taxon>Lachnospiraceae</taxon>
        <taxon>Brotaphodocola</taxon>
    </lineage>
</organism>
<dbReference type="InterPro" id="IPR050559">
    <property type="entry name" value="P-Pant_transferase_sf"/>
</dbReference>
<dbReference type="SUPFAM" id="SSF56214">
    <property type="entry name" value="4'-phosphopantetheinyl transferase"/>
    <property type="match status" value="2"/>
</dbReference>
<accession>A0AAE3ARZ1</accession>
<sequence>MSTYVDLMRLDFPEDEQEKMEMFARIEGRLSGRRIEKANRFRRMEDQERSLCAGLLLDHALMRFGRREKTEEIGVSEHGKPVLLSCPELFFNLSHSINLVMAVTSDRPCGCDVEEVRKAVAGVSRRFFCEEECQEIFSYPEGVQRDRMFTRFWTMKESYVKMTGTGLTIPLDSFRILLPQRREAQLPFQKNIQEMWESDTQTEKTSIESRKCPECTVGRVRRSGEHENCALYDFSEWIEEKMEKISGRGACASVCLSSEDRDVFFSFQNLSDVI</sequence>
<keyword evidence="5" id="KW-1185">Reference proteome</keyword>
<name>A0AAE3ARZ1_9FIRM</name>
<dbReference type="GO" id="GO:0019878">
    <property type="term" value="P:lysine biosynthetic process via aminoadipic acid"/>
    <property type="evidence" value="ECO:0007669"/>
    <property type="project" value="TreeGrafter"/>
</dbReference>
<dbReference type="AlphaFoldDB" id="A0AAE3ARZ1"/>
<dbReference type="PANTHER" id="PTHR12215:SF10">
    <property type="entry name" value="L-AMINOADIPATE-SEMIALDEHYDE DEHYDROGENASE-PHOSPHOPANTETHEINYL TRANSFERASE"/>
    <property type="match status" value="1"/>
</dbReference>
<dbReference type="GO" id="GO:0005829">
    <property type="term" value="C:cytosol"/>
    <property type="evidence" value="ECO:0007669"/>
    <property type="project" value="TreeGrafter"/>
</dbReference>
<dbReference type="PANTHER" id="PTHR12215">
    <property type="entry name" value="PHOSPHOPANTETHEINE TRANSFERASE"/>
    <property type="match status" value="1"/>
</dbReference>
<dbReference type="EMBL" id="JAJEPU010000015">
    <property type="protein sequence ID" value="MCC2164555.1"/>
    <property type="molecule type" value="Genomic_DNA"/>
</dbReference>
<gene>
    <name evidence="4" type="ORF">LKD32_06630</name>
</gene>
<dbReference type="Gene3D" id="3.90.470.20">
    <property type="entry name" value="4'-phosphopantetheinyl transferase domain"/>
    <property type="match status" value="2"/>
</dbReference>
<protein>
    <submittedName>
        <fullName evidence="4">4'-phosphopantetheinyl transferase superfamily protein</fullName>
    </submittedName>
</protein>
<feature type="domain" description="4'-phosphopantetheinyl transferase" evidence="3">
    <location>
        <begin position="108"/>
        <end position="198"/>
    </location>
</feature>
<dbReference type="GO" id="GO:0008897">
    <property type="term" value="F:holo-[acyl-carrier-protein] synthase activity"/>
    <property type="evidence" value="ECO:0007669"/>
    <property type="project" value="InterPro"/>
</dbReference>
<dbReference type="RefSeq" id="WP_308451172.1">
    <property type="nucleotide sequence ID" value="NZ_JAJEPU010000015.1"/>
</dbReference>
<evidence type="ECO:0000256" key="2">
    <source>
        <dbReference type="ARBA" id="ARBA00022679"/>
    </source>
</evidence>
<proteinExistence type="inferred from homology"/>
<comment type="caution">
    <text evidence="4">The sequence shown here is derived from an EMBL/GenBank/DDBJ whole genome shotgun (WGS) entry which is preliminary data.</text>
</comment>
<reference evidence="4" key="1">
    <citation type="submission" date="2021-10" db="EMBL/GenBank/DDBJ databases">
        <title>Anaerobic single-cell dispensing facilitates the cultivation of human gut bacteria.</title>
        <authorList>
            <person name="Afrizal A."/>
        </authorList>
    </citation>
    <scope>NUCLEOTIDE SEQUENCE</scope>
    <source>
        <strain evidence="4">CLA-AA-H274</strain>
    </source>
</reference>
<dbReference type="InterPro" id="IPR037143">
    <property type="entry name" value="4-PPantetheinyl_Trfase_dom_sf"/>
</dbReference>
<keyword evidence="2 4" id="KW-0808">Transferase</keyword>
<comment type="similarity">
    <text evidence="1">Belongs to the P-Pant transferase superfamily. Gsp/Sfp/HetI/AcpT family.</text>
</comment>
<dbReference type="Proteomes" id="UP001198962">
    <property type="component" value="Unassembled WGS sequence"/>
</dbReference>